<evidence type="ECO:0000259" key="2">
    <source>
        <dbReference type="PROSITE" id="PS51740"/>
    </source>
</evidence>
<evidence type="ECO:0000313" key="4">
    <source>
        <dbReference type="Proteomes" id="UP000001975"/>
    </source>
</evidence>
<dbReference type="HOGENOM" id="CLU_158484_9_3_2"/>
<sequence length="89" mass="10180">MREHKRKVGERGQVTIPKELRDRQGIKGGDEIEFVETNDEIVIKPPTDKERLAEGYRERAERSQQLTEEMAPASSEATDRLGEAPSWSE</sequence>
<dbReference type="RefSeq" id="WP_048066887.1">
    <property type="nucleotide sequence ID" value="NC_008212.1"/>
</dbReference>
<dbReference type="GeneID" id="24783384"/>
<dbReference type="Proteomes" id="UP000001975">
    <property type="component" value="Chromosome"/>
</dbReference>
<gene>
    <name evidence="3" type="primary">vapB4</name>
    <name evidence="3" type="ordered locus">HQ_3595E</name>
</gene>
<dbReference type="PANTHER" id="PTHR34860:SF6">
    <property type="entry name" value="REPRESSOR-LIKE PROTEIN SSO7C3"/>
    <property type="match status" value="1"/>
</dbReference>
<dbReference type="SMART" id="SM00966">
    <property type="entry name" value="SpoVT_AbrB"/>
    <property type="match status" value="1"/>
</dbReference>
<dbReference type="EMBL" id="AM180088">
    <property type="protein sequence ID" value="CEQ38557.1"/>
    <property type="molecule type" value="Genomic_DNA"/>
</dbReference>
<dbReference type="PROSITE" id="PS51740">
    <property type="entry name" value="SPOVT_ABRB"/>
    <property type="match status" value="1"/>
</dbReference>
<reference evidence="3 4" key="1">
    <citation type="journal article" date="2006" name="BMC Genomics">
        <title>The genome of the square archaeon Haloquadratum walsbyi: life at the limits of water activity.</title>
        <authorList>
            <person name="Bolhuis H.H."/>
            <person name="Palm P.P."/>
            <person name="Wende A.W."/>
            <person name="Falb M.M."/>
            <person name="Rampp M.M."/>
            <person name="Rodriguez-Valera F.F."/>
            <person name="Pfeiffer F.F."/>
            <person name="Oesterhelt D.D."/>
        </authorList>
    </citation>
    <scope>NUCLEOTIDE SEQUENCE [LARGE SCALE GENOMIC DNA]</scope>
    <source>
        <strain evidence="4">DSM 16790 / HBSQ001</strain>
    </source>
</reference>
<dbReference type="InterPro" id="IPR052975">
    <property type="entry name" value="Repressor-like_regulatory"/>
</dbReference>
<dbReference type="STRING" id="362976.HQ_3595E"/>
<dbReference type="InterPro" id="IPR037914">
    <property type="entry name" value="SpoVT-AbrB_sf"/>
</dbReference>
<dbReference type="Gene3D" id="2.10.260.10">
    <property type="match status" value="1"/>
</dbReference>
<feature type="region of interest" description="Disordered" evidence="1">
    <location>
        <begin position="46"/>
        <end position="89"/>
    </location>
</feature>
<dbReference type="PANTHER" id="PTHR34860">
    <property type="entry name" value="REPRESSOR-LIKE PROTEIN SSO7C3"/>
    <property type="match status" value="1"/>
</dbReference>
<feature type="compositionally biased region" description="Basic and acidic residues" evidence="1">
    <location>
        <begin position="46"/>
        <end position="62"/>
    </location>
</feature>
<dbReference type="GO" id="GO:0003677">
    <property type="term" value="F:DNA binding"/>
    <property type="evidence" value="ECO:0007669"/>
    <property type="project" value="InterPro"/>
</dbReference>
<accession>A0A0C7THN3</accession>
<proteinExistence type="predicted"/>
<evidence type="ECO:0000256" key="1">
    <source>
        <dbReference type="SAM" id="MobiDB-lite"/>
    </source>
</evidence>
<dbReference type="NCBIfam" id="TIGR01439">
    <property type="entry name" value="lp_hng_hel_AbrB"/>
    <property type="match status" value="1"/>
</dbReference>
<dbReference type="Pfam" id="PF04014">
    <property type="entry name" value="MazE_antitoxin"/>
    <property type="match status" value="1"/>
</dbReference>
<dbReference type="AlphaFoldDB" id="A0A0C7THN3"/>
<dbReference type="InterPro" id="IPR007159">
    <property type="entry name" value="SpoVT-AbrB_dom"/>
</dbReference>
<dbReference type="SUPFAM" id="SSF89447">
    <property type="entry name" value="AbrB/MazE/MraZ-like"/>
    <property type="match status" value="1"/>
</dbReference>
<evidence type="ECO:0000313" key="3">
    <source>
        <dbReference type="EMBL" id="CEQ38557.1"/>
    </source>
</evidence>
<name>A0A0C7THN3_HALWD</name>
<feature type="domain" description="SpoVT-AbrB" evidence="2">
    <location>
        <begin position="3"/>
        <end position="48"/>
    </location>
</feature>
<protein>
    <submittedName>
        <fullName evidence="3">Probable VapB/AbrB family antitoxin</fullName>
    </submittedName>
</protein>
<organism evidence="3 4">
    <name type="scientific">Haloquadratum walsbyi (strain DSM 16790 / HBSQ001)</name>
    <dbReference type="NCBI Taxonomy" id="362976"/>
    <lineage>
        <taxon>Archaea</taxon>
        <taxon>Methanobacteriati</taxon>
        <taxon>Methanobacteriota</taxon>
        <taxon>Stenosarchaea group</taxon>
        <taxon>Halobacteria</taxon>
        <taxon>Halobacteriales</taxon>
        <taxon>Haloferacaceae</taxon>
        <taxon>Haloquadratum</taxon>
    </lineage>
</organism>
<keyword evidence="4" id="KW-1185">Reference proteome</keyword>
<dbReference type="KEGG" id="hwa:HQ_3595E"/>